<dbReference type="Pfam" id="PF05521">
    <property type="entry name" value="Phage_HCP"/>
    <property type="match status" value="1"/>
</dbReference>
<dbReference type="InterPro" id="IPR008767">
    <property type="entry name" value="Phage_SPP1_head-tail_adaptor"/>
</dbReference>
<evidence type="ECO:0000313" key="2">
    <source>
        <dbReference type="Proteomes" id="UP001501666"/>
    </source>
</evidence>
<keyword evidence="2" id="KW-1185">Reference proteome</keyword>
<organism evidence="1 2">
    <name type="scientific">Nonomuraea recticatena</name>
    <dbReference type="NCBI Taxonomy" id="46178"/>
    <lineage>
        <taxon>Bacteria</taxon>
        <taxon>Bacillati</taxon>
        <taxon>Actinomycetota</taxon>
        <taxon>Actinomycetes</taxon>
        <taxon>Streptosporangiales</taxon>
        <taxon>Streptosporangiaceae</taxon>
        <taxon>Nonomuraea</taxon>
    </lineage>
</organism>
<dbReference type="InterPro" id="IPR038666">
    <property type="entry name" value="SSP1_head-tail_sf"/>
</dbReference>
<dbReference type="EMBL" id="BAAATE010000010">
    <property type="protein sequence ID" value="GAA2665229.1"/>
    <property type="molecule type" value="Genomic_DNA"/>
</dbReference>
<comment type="caution">
    <text evidence="1">The sequence shown here is derived from an EMBL/GenBank/DDBJ whole genome shotgun (WGS) entry which is preliminary data.</text>
</comment>
<name>A0ABN3S0Q7_9ACTN</name>
<gene>
    <name evidence="1" type="ORF">GCM10010412_041370</name>
</gene>
<evidence type="ECO:0008006" key="3">
    <source>
        <dbReference type="Google" id="ProtNLM"/>
    </source>
</evidence>
<dbReference type="Gene3D" id="2.40.10.270">
    <property type="entry name" value="Bacteriophage SPP1 head-tail adaptor protein"/>
    <property type="match status" value="1"/>
</dbReference>
<accession>A0ABN3S0Q7</accession>
<evidence type="ECO:0000313" key="1">
    <source>
        <dbReference type="EMBL" id="GAA2665229.1"/>
    </source>
</evidence>
<dbReference type="RefSeq" id="WP_346148655.1">
    <property type="nucleotide sequence ID" value="NZ_BAAATE010000010.1"/>
</dbReference>
<protein>
    <recommendedName>
        <fullName evidence="3">Head-to-tail stopper</fullName>
    </recommendedName>
</protein>
<proteinExistence type="predicted"/>
<reference evidence="1 2" key="1">
    <citation type="journal article" date="2019" name="Int. J. Syst. Evol. Microbiol.">
        <title>The Global Catalogue of Microorganisms (GCM) 10K type strain sequencing project: providing services to taxonomists for standard genome sequencing and annotation.</title>
        <authorList>
            <consortium name="The Broad Institute Genomics Platform"/>
            <consortium name="The Broad Institute Genome Sequencing Center for Infectious Disease"/>
            <person name="Wu L."/>
            <person name="Ma J."/>
        </authorList>
    </citation>
    <scope>NUCLEOTIDE SEQUENCE [LARGE SCALE GENOMIC DNA]</scope>
    <source>
        <strain evidence="1 2">JCM 6835</strain>
    </source>
</reference>
<dbReference type="Proteomes" id="UP001501666">
    <property type="component" value="Unassembled WGS sequence"/>
</dbReference>
<sequence length="105" mass="11886">MVFSDTVTVYRAPVVDDAYGSSRDWEHASELGTFPAIVLPATSTEADDPDRETTTLTVSVYLRPTDVQATDRLTYEGRWFEVVGEPITWKGRTASYMRVRARRHS</sequence>